<feature type="active site" description="Nucleophile" evidence="18">
    <location>
        <position position="190"/>
    </location>
</feature>
<evidence type="ECO:0000256" key="4">
    <source>
        <dbReference type="ARBA" id="ARBA00012576"/>
    </source>
</evidence>
<keyword evidence="13" id="KW-1035">Host cytoplasm</keyword>
<dbReference type="Gene3D" id="3.90.70.50">
    <property type="entry name" value="Peptidase C10, streptopain"/>
    <property type="match status" value="2"/>
</dbReference>
<evidence type="ECO:0000256" key="15">
    <source>
        <dbReference type="ARBA" id="ARBA00030366"/>
    </source>
</evidence>
<evidence type="ECO:0000256" key="16">
    <source>
        <dbReference type="ARBA" id="ARBA00032428"/>
    </source>
</evidence>
<keyword evidence="8 19" id="KW-0732">Signal</keyword>
<protein>
    <recommendedName>
        <fullName evidence="5">Streptopain</fullName>
        <ecNumber evidence="4">3.4.22.10</ecNumber>
    </recommendedName>
    <alternativeName>
        <fullName evidence="14">Exotoxin type B</fullName>
    </alternativeName>
    <alternativeName>
        <fullName evidence="16">SPE B</fullName>
    </alternativeName>
    <alternativeName>
        <fullName evidence="15">Streptococcus peptidase A</fullName>
    </alternativeName>
</protein>
<evidence type="ECO:0000256" key="7">
    <source>
        <dbReference type="ARBA" id="ARBA00022670"/>
    </source>
</evidence>
<evidence type="ECO:0000256" key="3">
    <source>
        <dbReference type="ARBA" id="ARBA00009693"/>
    </source>
</evidence>
<dbReference type="OrthoDB" id="2235251at2"/>
<evidence type="ECO:0000256" key="9">
    <source>
        <dbReference type="ARBA" id="ARBA00022801"/>
    </source>
</evidence>
<dbReference type="GO" id="GO:0008234">
    <property type="term" value="F:cysteine-type peptidase activity"/>
    <property type="evidence" value="ECO:0007669"/>
    <property type="project" value="UniProtKB-KW"/>
</dbReference>
<dbReference type="AlphaFoldDB" id="A0A1E5HC62"/>
<evidence type="ECO:0000256" key="8">
    <source>
        <dbReference type="ARBA" id="ARBA00022729"/>
    </source>
</evidence>
<evidence type="ECO:0000256" key="11">
    <source>
        <dbReference type="ARBA" id="ARBA00022813"/>
    </source>
</evidence>
<comment type="catalytic activity">
    <reaction evidence="1">
        <text>Preferential cleavage with hydrophobic residues at P2, P1 and P1'.</text>
        <dbReference type="EC" id="3.4.22.10"/>
    </reaction>
</comment>
<evidence type="ECO:0000256" key="18">
    <source>
        <dbReference type="PIRSR" id="PIRSR600200-1"/>
    </source>
</evidence>
<feature type="active site" description="Proton acceptor" evidence="18">
    <location>
        <position position="334"/>
    </location>
</feature>
<dbReference type="EMBL" id="MIKC01000014">
    <property type="protein sequence ID" value="OEG22528.1"/>
    <property type="molecule type" value="Genomic_DNA"/>
</dbReference>
<keyword evidence="7" id="KW-0645">Protease</keyword>
<dbReference type="SUPFAM" id="SSF54001">
    <property type="entry name" value="Cysteine proteinases"/>
    <property type="match status" value="1"/>
</dbReference>
<reference evidence="22" key="1">
    <citation type="submission" date="2016-09" db="EMBL/GenBank/DDBJ databases">
        <authorList>
            <person name="Gulvik C.A."/>
        </authorList>
    </citation>
    <scope>NUCLEOTIDE SEQUENCE [LARGE SCALE GENOMIC DNA]</scope>
    <source>
        <strain evidence="22">LMG 26676</strain>
    </source>
</reference>
<evidence type="ECO:0000256" key="10">
    <source>
        <dbReference type="ARBA" id="ARBA00022807"/>
    </source>
</evidence>
<dbReference type="PRINTS" id="PR00797">
    <property type="entry name" value="STREPTOPAIN"/>
</dbReference>
<evidence type="ECO:0000256" key="1">
    <source>
        <dbReference type="ARBA" id="ARBA00001285"/>
    </source>
</evidence>
<gene>
    <name evidence="21" type="ORF">BCR24_15070</name>
</gene>
<dbReference type="GO" id="GO:0006508">
    <property type="term" value="P:proteolysis"/>
    <property type="evidence" value="ECO:0007669"/>
    <property type="project" value="UniProtKB-KW"/>
</dbReference>
<keyword evidence="10" id="KW-0788">Thiol protease</keyword>
<proteinExistence type="inferred from homology"/>
<organism evidence="21 22">
    <name type="scientific">Enterococcus ureilyticus</name>
    <dbReference type="NCBI Taxonomy" id="1131292"/>
    <lineage>
        <taxon>Bacteria</taxon>
        <taxon>Bacillati</taxon>
        <taxon>Bacillota</taxon>
        <taxon>Bacilli</taxon>
        <taxon>Lactobacillales</taxon>
        <taxon>Enterococcaceae</taxon>
        <taxon>Enterococcus</taxon>
    </lineage>
</organism>
<comment type="subcellular location">
    <subcellularLocation>
        <location evidence="2">Host cytoplasm</location>
    </subcellularLocation>
    <subcellularLocation>
        <location evidence="17">Host extracellular space</location>
    </subcellularLocation>
</comment>
<evidence type="ECO:0000256" key="5">
    <source>
        <dbReference type="ARBA" id="ARBA00019136"/>
    </source>
</evidence>
<feature type="domain" description="Spi protease inhibitor" evidence="20">
    <location>
        <begin position="32"/>
        <end position="124"/>
    </location>
</feature>
<evidence type="ECO:0000256" key="19">
    <source>
        <dbReference type="SAM" id="SignalP"/>
    </source>
</evidence>
<feature type="signal peptide" evidence="19">
    <location>
        <begin position="1"/>
        <end position="22"/>
    </location>
</feature>
<sequence length="392" mass="42833">MKKILKLLAVASILFSSFSVVAYADEDYSRSSSEAEDVALSFFSDTTGNRTKRSIDQASLNPVSLGGIVEPGNVYAFNKSNGGFIVISGDKRSPEVLAYSKEGSLDVDLNKTNILGFLEEYSSQVEYEKQEGAIVFPENDKIVEPEIPALLDVNGIQYGQGYPYNFQTPVIERALAGNESQIGNHAATGCVATATVQIMKYHNYPERGIRDHSYLLETDNFYLQNLTAPISTRHYDWNNILPTYNGNETSDQVNAVAQIMSDVGIASNMYYGASSGSFGQWAARALVRNFGYSDSTSHVSRDNYSADNWKNLINNELVNLRPIYYEGVGRVGGHAFVLDGADGNGFYHINWGWDGNSNGYFRLDALNPRVLGIGGGAGGFNTHQGAIIGIKP</sequence>
<evidence type="ECO:0000313" key="21">
    <source>
        <dbReference type="EMBL" id="OEG22528.1"/>
    </source>
</evidence>
<keyword evidence="6" id="KW-0488">Methylation</keyword>
<keyword evidence="12" id="KW-0865">Zymogen</keyword>
<dbReference type="InterPro" id="IPR000200">
    <property type="entry name" value="Peptidase_C10"/>
</dbReference>
<dbReference type="Pfam" id="PF13734">
    <property type="entry name" value="Inhibitor_I69"/>
    <property type="match status" value="1"/>
</dbReference>
<accession>A0A1E5HC62</accession>
<dbReference type="Proteomes" id="UP000094469">
    <property type="component" value="Unassembled WGS sequence"/>
</dbReference>
<evidence type="ECO:0000256" key="12">
    <source>
        <dbReference type="ARBA" id="ARBA00023145"/>
    </source>
</evidence>
<evidence type="ECO:0000256" key="17">
    <source>
        <dbReference type="ARBA" id="ARBA00034475"/>
    </source>
</evidence>
<dbReference type="EC" id="3.4.22.10" evidence="4"/>
<evidence type="ECO:0000259" key="20">
    <source>
        <dbReference type="Pfam" id="PF13734"/>
    </source>
</evidence>
<dbReference type="InterPro" id="IPR038765">
    <property type="entry name" value="Papain-like_cys_pep_sf"/>
</dbReference>
<dbReference type="GO" id="GO:0043655">
    <property type="term" value="C:host extracellular space"/>
    <property type="evidence" value="ECO:0007669"/>
    <property type="project" value="UniProtKB-SubCell"/>
</dbReference>
<evidence type="ECO:0000256" key="13">
    <source>
        <dbReference type="ARBA" id="ARBA00023200"/>
    </source>
</evidence>
<keyword evidence="22" id="KW-1185">Reference proteome</keyword>
<dbReference type="RefSeq" id="WP_069640064.1">
    <property type="nucleotide sequence ID" value="NZ_JAFBEZ010000025.1"/>
</dbReference>
<dbReference type="Pfam" id="PF01640">
    <property type="entry name" value="Peptidase_C10"/>
    <property type="match status" value="1"/>
</dbReference>
<evidence type="ECO:0000256" key="14">
    <source>
        <dbReference type="ARBA" id="ARBA00029717"/>
    </source>
</evidence>
<dbReference type="InterPro" id="IPR044934">
    <property type="entry name" value="Streptopain_sf"/>
</dbReference>
<dbReference type="STRING" id="1131292.BCR24_15070"/>
<comment type="caution">
    <text evidence="21">The sequence shown here is derived from an EMBL/GenBank/DDBJ whole genome shotgun (WGS) entry which is preliminary data.</text>
</comment>
<evidence type="ECO:0000256" key="2">
    <source>
        <dbReference type="ARBA" id="ARBA00004192"/>
    </source>
</evidence>
<evidence type="ECO:0000313" key="22">
    <source>
        <dbReference type="Proteomes" id="UP000094469"/>
    </source>
</evidence>
<keyword evidence="9" id="KW-0378">Hydrolase</keyword>
<dbReference type="GO" id="GO:0030430">
    <property type="term" value="C:host cell cytoplasm"/>
    <property type="evidence" value="ECO:0007669"/>
    <property type="project" value="UniProtKB-SubCell"/>
</dbReference>
<comment type="similarity">
    <text evidence="3">Belongs to the peptidase C10 family.</text>
</comment>
<evidence type="ECO:0000256" key="6">
    <source>
        <dbReference type="ARBA" id="ARBA00022481"/>
    </source>
</evidence>
<name>A0A1E5HC62_9ENTE</name>
<dbReference type="InterPro" id="IPR025896">
    <property type="entry name" value="Spi_Prtas-inh"/>
</dbReference>
<keyword evidence="11" id="KW-0068">Autocatalytic cleavage</keyword>
<feature type="chain" id="PRO_5038971790" description="Streptopain" evidence="19">
    <location>
        <begin position="23"/>
        <end position="392"/>
    </location>
</feature>